<evidence type="ECO:0000313" key="1">
    <source>
        <dbReference type="EMBL" id="MCD9558733.1"/>
    </source>
</evidence>
<dbReference type="EMBL" id="JACEIK010002051">
    <property type="protein sequence ID" value="MCD9558733.1"/>
    <property type="molecule type" value="Genomic_DNA"/>
</dbReference>
<comment type="caution">
    <text evidence="1">The sequence shown here is derived from an EMBL/GenBank/DDBJ whole genome shotgun (WGS) entry which is preliminary data.</text>
</comment>
<gene>
    <name evidence="1" type="ORF">HAX54_016308</name>
</gene>
<sequence>LFATTVETSEAVDEIDATIVETITDVEYNISSFSSMFQQLLHCTSFSSYYI</sequence>
<reference evidence="1 2" key="1">
    <citation type="journal article" date="2021" name="BMC Genomics">
        <title>Datura genome reveals duplications of psychoactive alkaloid biosynthetic genes and high mutation rate following tissue culture.</title>
        <authorList>
            <person name="Rajewski A."/>
            <person name="Carter-House D."/>
            <person name="Stajich J."/>
            <person name="Litt A."/>
        </authorList>
    </citation>
    <scope>NUCLEOTIDE SEQUENCE [LARGE SCALE GENOMIC DNA]</scope>
    <source>
        <strain evidence="1">AR-01</strain>
    </source>
</reference>
<feature type="non-terminal residue" evidence="1">
    <location>
        <position position="1"/>
    </location>
</feature>
<keyword evidence="2" id="KW-1185">Reference proteome</keyword>
<organism evidence="1 2">
    <name type="scientific">Datura stramonium</name>
    <name type="common">Jimsonweed</name>
    <name type="synonym">Common thornapple</name>
    <dbReference type="NCBI Taxonomy" id="4076"/>
    <lineage>
        <taxon>Eukaryota</taxon>
        <taxon>Viridiplantae</taxon>
        <taxon>Streptophyta</taxon>
        <taxon>Embryophyta</taxon>
        <taxon>Tracheophyta</taxon>
        <taxon>Spermatophyta</taxon>
        <taxon>Magnoliopsida</taxon>
        <taxon>eudicotyledons</taxon>
        <taxon>Gunneridae</taxon>
        <taxon>Pentapetalae</taxon>
        <taxon>asterids</taxon>
        <taxon>lamiids</taxon>
        <taxon>Solanales</taxon>
        <taxon>Solanaceae</taxon>
        <taxon>Solanoideae</taxon>
        <taxon>Datureae</taxon>
        <taxon>Datura</taxon>
    </lineage>
</organism>
<name>A0ABS8UIL1_DATST</name>
<evidence type="ECO:0000313" key="2">
    <source>
        <dbReference type="Proteomes" id="UP000823775"/>
    </source>
</evidence>
<dbReference type="Proteomes" id="UP000823775">
    <property type="component" value="Unassembled WGS sequence"/>
</dbReference>
<protein>
    <submittedName>
        <fullName evidence="1">Uncharacterized protein</fullName>
    </submittedName>
</protein>
<accession>A0ABS8UIL1</accession>
<proteinExistence type="predicted"/>